<dbReference type="EMBL" id="KI964958">
    <property type="protein sequence ID" value="EUC27304.1"/>
    <property type="molecule type" value="Genomic_DNA"/>
</dbReference>
<dbReference type="AlphaFoldDB" id="W6XX44"/>
<gene>
    <name evidence="2" type="ORF">COCCADRAFT_67216</name>
</gene>
<feature type="non-terminal residue" evidence="2">
    <location>
        <position position="1"/>
    </location>
</feature>
<dbReference type="HOGENOM" id="CLU_148131_0_0_1"/>
<accession>W6XX44</accession>
<dbReference type="STRING" id="930089.W6XX44"/>
<proteinExistence type="predicted"/>
<reference evidence="2 3" key="1">
    <citation type="journal article" date="2013" name="PLoS Genet.">
        <title>Comparative genome structure, secondary metabolite, and effector coding capacity across Cochliobolus pathogens.</title>
        <authorList>
            <person name="Condon B.J."/>
            <person name="Leng Y."/>
            <person name="Wu D."/>
            <person name="Bushley K.E."/>
            <person name="Ohm R.A."/>
            <person name="Otillar R."/>
            <person name="Martin J."/>
            <person name="Schackwitz W."/>
            <person name="Grimwood J."/>
            <person name="MohdZainudin N."/>
            <person name="Xue C."/>
            <person name="Wang R."/>
            <person name="Manning V.A."/>
            <person name="Dhillon B."/>
            <person name="Tu Z.J."/>
            <person name="Steffenson B.J."/>
            <person name="Salamov A."/>
            <person name="Sun H."/>
            <person name="Lowry S."/>
            <person name="LaButti K."/>
            <person name="Han J."/>
            <person name="Copeland A."/>
            <person name="Lindquist E."/>
            <person name="Barry K."/>
            <person name="Schmutz J."/>
            <person name="Baker S.E."/>
            <person name="Ciuffetti L.M."/>
            <person name="Grigoriev I.V."/>
            <person name="Zhong S."/>
            <person name="Turgeon B.G."/>
        </authorList>
    </citation>
    <scope>NUCLEOTIDE SEQUENCE [LARGE SCALE GENOMIC DNA]</scope>
    <source>
        <strain evidence="2 3">26-R-13</strain>
    </source>
</reference>
<dbReference type="GO" id="GO:0051260">
    <property type="term" value="P:protein homooligomerization"/>
    <property type="evidence" value="ECO:0007669"/>
    <property type="project" value="InterPro"/>
</dbReference>
<keyword evidence="3" id="KW-1185">Reference proteome</keyword>
<dbReference type="PANTHER" id="PTHR11145:SF8">
    <property type="entry name" value="RE57120P"/>
    <property type="match status" value="1"/>
</dbReference>
<dbReference type="PROSITE" id="PS50097">
    <property type="entry name" value="BTB"/>
    <property type="match status" value="1"/>
</dbReference>
<dbReference type="InterPro" id="IPR000210">
    <property type="entry name" value="BTB/POZ_dom"/>
</dbReference>
<dbReference type="OrthoDB" id="2414723at2759"/>
<evidence type="ECO:0000313" key="2">
    <source>
        <dbReference type="EMBL" id="EUC27304.1"/>
    </source>
</evidence>
<feature type="domain" description="BTB" evidence="1">
    <location>
        <begin position="1"/>
        <end position="59"/>
    </location>
</feature>
<dbReference type="GeneID" id="19150538"/>
<dbReference type="RefSeq" id="XP_007718395.1">
    <property type="nucleotide sequence ID" value="XM_007720205.1"/>
</dbReference>
<dbReference type="Gene3D" id="3.30.710.10">
    <property type="entry name" value="Potassium Channel Kv1.1, Chain A"/>
    <property type="match status" value="1"/>
</dbReference>
<evidence type="ECO:0000259" key="1">
    <source>
        <dbReference type="PROSITE" id="PS50097"/>
    </source>
</evidence>
<dbReference type="InterPro" id="IPR011333">
    <property type="entry name" value="SKP1/BTB/POZ_sf"/>
</dbReference>
<dbReference type="InterPro" id="IPR003131">
    <property type="entry name" value="T1-type_BTB"/>
</dbReference>
<protein>
    <recommendedName>
        <fullName evidence="1">BTB domain-containing protein</fullName>
    </recommendedName>
</protein>
<dbReference type="InterPro" id="IPR045068">
    <property type="entry name" value="BACURD1-3"/>
</dbReference>
<feature type="non-terminal residue" evidence="2">
    <location>
        <position position="114"/>
    </location>
</feature>
<evidence type="ECO:0000313" key="3">
    <source>
        <dbReference type="Proteomes" id="UP000053841"/>
    </source>
</evidence>
<dbReference type="PANTHER" id="PTHR11145">
    <property type="entry name" value="BTB/POZ DOMAIN-CONTAINING ADAPTER FOR CUL3-MEDIATED RHOA DEGRADATION PROTEIN FAMILY MEMBER"/>
    <property type="match status" value="1"/>
</dbReference>
<sequence length="114" mass="13524">IVLDVGGRKYKPQKITLGASSYFRNLLARWENCSDKQEESSYFVDADPNKFQYVLDFMRRPSRYPLHWTKETGFDYALYNKLEAEAGHFLLHGLRDWLQEKRYLDAIKTVVEVK</sequence>
<name>W6XX44_COCC2</name>
<dbReference type="KEGG" id="bze:COCCADRAFT_67216"/>
<dbReference type="SUPFAM" id="SSF54695">
    <property type="entry name" value="POZ domain"/>
    <property type="match status" value="1"/>
</dbReference>
<dbReference type="Pfam" id="PF02214">
    <property type="entry name" value="BTB_2"/>
    <property type="match status" value="1"/>
</dbReference>
<organism evidence="2 3">
    <name type="scientific">Cochliobolus carbonum (strain 26-R-13)</name>
    <name type="common">Maize leaf spot fungus</name>
    <name type="synonym">Bipolaris zeicola</name>
    <dbReference type="NCBI Taxonomy" id="930089"/>
    <lineage>
        <taxon>Eukaryota</taxon>
        <taxon>Fungi</taxon>
        <taxon>Dikarya</taxon>
        <taxon>Ascomycota</taxon>
        <taxon>Pezizomycotina</taxon>
        <taxon>Dothideomycetes</taxon>
        <taxon>Pleosporomycetidae</taxon>
        <taxon>Pleosporales</taxon>
        <taxon>Pleosporineae</taxon>
        <taxon>Pleosporaceae</taxon>
        <taxon>Bipolaris</taxon>
    </lineage>
</organism>
<dbReference type="Proteomes" id="UP000053841">
    <property type="component" value="Unassembled WGS sequence"/>
</dbReference>